<gene>
    <name evidence="1" type="ORF">ZOSMA_1G03180</name>
</gene>
<organism evidence="1 2">
    <name type="scientific">Zostera marina</name>
    <name type="common">Eelgrass</name>
    <dbReference type="NCBI Taxonomy" id="29655"/>
    <lineage>
        <taxon>Eukaryota</taxon>
        <taxon>Viridiplantae</taxon>
        <taxon>Streptophyta</taxon>
        <taxon>Embryophyta</taxon>
        <taxon>Tracheophyta</taxon>
        <taxon>Spermatophyta</taxon>
        <taxon>Magnoliopsida</taxon>
        <taxon>Liliopsida</taxon>
        <taxon>Zosteraceae</taxon>
        <taxon>Zostera</taxon>
    </lineage>
</organism>
<dbReference type="Proteomes" id="UP000036987">
    <property type="component" value="Unassembled WGS sequence"/>
</dbReference>
<dbReference type="EMBL" id="LFYR01000729">
    <property type="protein sequence ID" value="KMZ70337.1"/>
    <property type="molecule type" value="Genomic_DNA"/>
</dbReference>
<keyword evidence="2" id="KW-1185">Reference proteome</keyword>
<proteinExistence type="predicted"/>
<sequence length="56" mass="6588">MECEHFHRVEELSSNCLHFCSLIQMKTNEEFSSQLINKHLAINFICTMFSANYTIC</sequence>
<accession>A0A0K9PQ35</accession>
<dbReference type="AlphaFoldDB" id="A0A0K9PQ35"/>
<protein>
    <submittedName>
        <fullName evidence="1">Uncharacterized protein</fullName>
    </submittedName>
</protein>
<comment type="caution">
    <text evidence="1">The sequence shown here is derived from an EMBL/GenBank/DDBJ whole genome shotgun (WGS) entry which is preliminary data.</text>
</comment>
<name>A0A0K9PQ35_ZOSMR</name>
<reference evidence="2" key="1">
    <citation type="journal article" date="2016" name="Nature">
        <title>The genome of the seagrass Zostera marina reveals angiosperm adaptation to the sea.</title>
        <authorList>
            <person name="Olsen J.L."/>
            <person name="Rouze P."/>
            <person name="Verhelst B."/>
            <person name="Lin Y.-C."/>
            <person name="Bayer T."/>
            <person name="Collen J."/>
            <person name="Dattolo E."/>
            <person name="De Paoli E."/>
            <person name="Dittami S."/>
            <person name="Maumus F."/>
            <person name="Michel G."/>
            <person name="Kersting A."/>
            <person name="Lauritano C."/>
            <person name="Lohaus R."/>
            <person name="Toepel M."/>
            <person name="Tonon T."/>
            <person name="Vanneste K."/>
            <person name="Amirebrahimi M."/>
            <person name="Brakel J."/>
            <person name="Bostroem C."/>
            <person name="Chovatia M."/>
            <person name="Grimwood J."/>
            <person name="Jenkins J.W."/>
            <person name="Jueterbock A."/>
            <person name="Mraz A."/>
            <person name="Stam W.T."/>
            <person name="Tice H."/>
            <person name="Bornberg-Bauer E."/>
            <person name="Green P.J."/>
            <person name="Pearson G.A."/>
            <person name="Procaccini G."/>
            <person name="Duarte C.M."/>
            <person name="Schmutz J."/>
            <person name="Reusch T.B.H."/>
            <person name="Van de Peer Y."/>
        </authorList>
    </citation>
    <scope>NUCLEOTIDE SEQUENCE [LARGE SCALE GENOMIC DNA]</scope>
    <source>
        <strain evidence="2">cv. Finnish</strain>
    </source>
</reference>
<evidence type="ECO:0000313" key="1">
    <source>
        <dbReference type="EMBL" id="KMZ70337.1"/>
    </source>
</evidence>
<evidence type="ECO:0000313" key="2">
    <source>
        <dbReference type="Proteomes" id="UP000036987"/>
    </source>
</evidence>